<feature type="chain" id="PRO_5015443516" description="Cytochrome c domain-containing protein" evidence="5">
    <location>
        <begin position="30"/>
        <end position="591"/>
    </location>
</feature>
<feature type="signal peptide" evidence="5">
    <location>
        <begin position="1"/>
        <end position="29"/>
    </location>
</feature>
<dbReference type="Proteomes" id="UP000237423">
    <property type="component" value="Unassembled WGS sequence"/>
</dbReference>
<name>A0A2S5CH65_9GAMM</name>
<dbReference type="GO" id="GO:0009055">
    <property type="term" value="F:electron transfer activity"/>
    <property type="evidence" value="ECO:0007669"/>
    <property type="project" value="InterPro"/>
</dbReference>
<evidence type="ECO:0000256" key="5">
    <source>
        <dbReference type="SAM" id="SignalP"/>
    </source>
</evidence>
<dbReference type="Gene3D" id="1.10.760.10">
    <property type="entry name" value="Cytochrome c-like domain"/>
    <property type="match status" value="1"/>
</dbReference>
<dbReference type="EMBL" id="PGFZ01000014">
    <property type="protein sequence ID" value="POZ50163.1"/>
    <property type="molecule type" value="Genomic_DNA"/>
</dbReference>
<evidence type="ECO:0000259" key="6">
    <source>
        <dbReference type="PROSITE" id="PS51007"/>
    </source>
</evidence>
<evidence type="ECO:0000256" key="4">
    <source>
        <dbReference type="PROSITE-ProRule" id="PRU00433"/>
    </source>
</evidence>
<dbReference type="PROSITE" id="PS51007">
    <property type="entry name" value="CYTC"/>
    <property type="match status" value="1"/>
</dbReference>
<feature type="domain" description="Cytochrome c" evidence="6">
    <location>
        <begin position="333"/>
        <end position="591"/>
    </location>
</feature>
<organism evidence="7 8">
    <name type="scientific">Methylovulum psychrotolerans</name>
    <dbReference type="NCBI Taxonomy" id="1704499"/>
    <lineage>
        <taxon>Bacteria</taxon>
        <taxon>Pseudomonadati</taxon>
        <taxon>Pseudomonadota</taxon>
        <taxon>Gammaproteobacteria</taxon>
        <taxon>Methylococcales</taxon>
        <taxon>Methylococcaceae</taxon>
        <taxon>Methylovulum</taxon>
    </lineage>
</organism>
<accession>A0A2S5CH65</accession>
<gene>
    <name evidence="7" type="ORF">AADEFJLK_04060</name>
</gene>
<dbReference type="AlphaFoldDB" id="A0A2S5CH65"/>
<evidence type="ECO:0000256" key="1">
    <source>
        <dbReference type="ARBA" id="ARBA00022617"/>
    </source>
</evidence>
<sequence>MKDKRFDFKALSKATAVAALMAAPWSADATVTTFPQGWSASDKTQFYSLDQGSELMPLNWMVALKQADGRPFMADSLSRYGYLPNEASVQHLPIGFTVAHAGDQGQMLGMTCAACHTRQIEVKDSTYRIDGGPAIVDFQSFAADLDTAVGVVVNDDKAFAEFSLTVLGPDADQVEQLQLKADVAAWYQRYHTLMDRALPKDKPWGPSRLDAVSMIFNRLTGLDIGTSANHIIPENIYRADAPVRYPFLWNAPIQDMTQWPGFADNGNNILGLARNLGEVYGVFGSFYPKKSSWRLLGVDYLHKNSADFNGLDNAESLIRKLQPPKWPWAVDKDLAAAGKKVFDLPNDQGGCVGCHGITKGKTRFLLQQTWATPILDVGTDTREYAVLARTVNTGVLVGAKIPALTPPLQQTDTAFNVLGLSVIGAILQHYESVAVTPAVQAHLTKDVTKVEGLLNHIEADISPFTPMTADLKGAFHQSAPQATAAAAPSYAYESRVLQGIWATAPYLHNGSVQSLADLLKPATDRTAAFAIGPEYDPVNVGLASKQTKFGYTLQTTDCSHRDSGDSRCGHEFGIQLSDSDKKALLEYLKTL</sequence>
<dbReference type="PANTHER" id="PTHR30600">
    <property type="entry name" value="CYTOCHROME C PEROXIDASE-RELATED"/>
    <property type="match status" value="1"/>
</dbReference>
<evidence type="ECO:0000313" key="7">
    <source>
        <dbReference type="EMBL" id="POZ50163.1"/>
    </source>
</evidence>
<keyword evidence="1 4" id="KW-0349">Heme</keyword>
<comment type="caution">
    <text evidence="7">The sequence shown here is derived from an EMBL/GenBank/DDBJ whole genome shotgun (WGS) entry which is preliminary data.</text>
</comment>
<dbReference type="InterPro" id="IPR009056">
    <property type="entry name" value="Cyt_c-like_dom"/>
</dbReference>
<evidence type="ECO:0000256" key="3">
    <source>
        <dbReference type="ARBA" id="ARBA00023004"/>
    </source>
</evidence>
<keyword evidence="5" id="KW-0732">Signal</keyword>
<dbReference type="GO" id="GO:0004130">
    <property type="term" value="F:cytochrome-c peroxidase activity"/>
    <property type="evidence" value="ECO:0007669"/>
    <property type="project" value="TreeGrafter"/>
</dbReference>
<dbReference type="InterPro" id="IPR047758">
    <property type="entry name" value="CytoC_perox"/>
</dbReference>
<evidence type="ECO:0000313" key="8">
    <source>
        <dbReference type="Proteomes" id="UP000237423"/>
    </source>
</evidence>
<protein>
    <recommendedName>
        <fullName evidence="6">Cytochrome c domain-containing protein</fullName>
    </recommendedName>
</protein>
<dbReference type="InterPro" id="IPR051395">
    <property type="entry name" value="Cytochrome_c_Peroxidase/MauG"/>
</dbReference>
<dbReference type="NCBIfam" id="NF040606">
    <property type="entry name" value="CytoC_perox"/>
    <property type="match status" value="1"/>
</dbReference>
<dbReference type="SUPFAM" id="SSF46626">
    <property type="entry name" value="Cytochrome c"/>
    <property type="match status" value="1"/>
</dbReference>
<proteinExistence type="predicted"/>
<dbReference type="GO" id="GO:0020037">
    <property type="term" value="F:heme binding"/>
    <property type="evidence" value="ECO:0007669"/>
    <property type="project" value="InterPro"/>
</dbReference>
<dbReference type="InterPro" id="IPR036909">
    <property type="entry name" value="Cyt_c-like_dom_sf"/>
</dbReference>
<keyword evidence="3 4" id="KW-0408">Iron</keyword>
<keyword evidence="2 4" id="KW-0479">Metal-binding</keyword>
<reference evidence="7 8" key="1">
    <citation type="submission" date="2017-11" db="EMBL/GenBank/DDBJ databases">
        <title>Draft Genome Sequence of Methylobacter psychrotolerans Sph1T, an Obligate Methanotroph from Low-Temperature Environments.</title>
        <authorList>
            <person name="Oshkin I.Y."/>
            <person name="Miroshnikov K."/>
            <person name="Belova S.E."/>
            <person name="Korzhenkov A."/>
            <person name="Toshchakov S.V."/>
            <person name="Dedysh S.N."/>
        </authorList>
    </citation>
    <scope>NUCLEOTIDE SEQUENCE [LARGE SCALE GENOMIC DNA]</scope>
    <source>
        <strain evidence="7 8">Sph1</strain>
    </source>
</reference>
<dbReference type="PANTHER" id="PTHR30600:SF9">
    <property type="entry name" value="BLR7738 PROTEIN"/>
    <property type="match status" value="1"/>
</dbReference>
<dbReference type="Pfam" id="PF21419">
    <property type="entry name" value="RoxA-like_Cyt-c"/>
    <property type="match status" value="1"/>
</dbReference>
<dbReference type="GO" id="GO:0046872">
    <property type="term" value="F:metal ion binding"/>
    <property type="evidence" value="ECO:0007669"/>
    <property type="project" value="UniProtKB-KW"/>
</dbReference>
<evidence type="ECO:0000256" key="2">
    <source>
        <dbReference type="ARBA" id="ARBA00022723"/>
    </source>
</evidence>
<dbReference type="RefSeq" id="WP_211299288.1">
    <property type="nucleotide sequence ID" value="NZ_PGFZ01000014.1"/>
</dbReference>